<name>A0A401XMQ8_9FLAO</name>
<evidence type="ECO:0000259" key="2">
    <source>
        <dbReference type="Pfam" id="PF13739"/>
    </source>
</evidence>
<keyword evidence="4" id="KW-1185">Reference proteome</keyword>
<evidence type="ECO:0008006" key="5">
    <source>
        <dbReference type="Google" id="ProtNLM"/>
    </source>
</evidence>
<sequence>MRLLIPFLFIATIINIVSCQYEDGSSGFSNQNIDSIQYSIKNRHKQIGDCSSDLGPCMSVKIQTLDIKSGVSDKVAVNIELDIEKEILYLEGDETSTAKNLDELIDILTEEYRNLLKEFPDYDLPWETTYTLNVLYNKNGLLSIDMYSYTFRGGAHGLELSKILNYNLFNGNRLTLDSILVVNENLVKICEKYFRKAKGIGDNLSYENTIYFIADNEFFIPNNFTITDTKIKFFYNPYEISPYSEGIVDFEVDLQAIKPFIKSELILNILQKAQKT</sequence>
<organism evidence="3 4">
    <name type="scientific">Thermaurantimonas aggregans</name>
    <dbReference type="NCBI Taxonomy" id="2173829"/>
    <lineage>
        <taxon>Bacteria</taxon>
        <taxon>Pseudomonadati</taxon>
        <taxon>Bacteroidota</taxon>
        <taxon>Flavobacteriia</taxon>
        <taxon>Flavobacteriales</taxon>
        <taxon>Schleiferiaceae</taxon>
        <taxon>Thermaurantimonas</taxon>
    </lineage>
</organism>
<dbReference type="Pfam" id="PF11738">
    <property type="entry name" value="DUF3298"/>
    <property type="match status" value="1"/>
</dbReference>
<dbReference type="InterPro" id="IPR037126">
    <property type="entry name" value="PdaC/RsiV-like_sf"/>
</dbReference>
<dbReference type="EMBL" id="BHZE01000020">
    <property type="protein sequence ID" value="GCD78305.1"/>
    <property type="molecule type" value="Genomic_DNA"/>
</dbReference>
<gene>
    <name evidence="3" type="ORF">JCM31826_17870</name>
</gene>
<dbReference type="Gene3D" id="3.90.640.20">
    <property type="entry name" value="Heat-shock cognate protein, ATPase"/>
    <property type="match status" value="1"/>
</dbReference>
<feature type="domain" description="DUF3298" evidence="1">
    <location>
        <begin position="184"/>
        <end position="253"/>
    </location>
</feature>
<feature type="domain" description="Deacetylase PdaC" evidence="2">
    <location>
        <begin position="57"/>
        <end position="158"/>
    </location>
</feature>
<evidence type="ECO:0000313" key="4">
    <source>
        <dbReference type="Proteomes" id="UP000286715"/>
    </source>
</evidence>
<protein>
    <recommendedName>
        <fullName evidence="5">DUF3298 domain-containing protein</fullName>
    </recommendedName>
</protein>
<dbReference type="InterPro" id="IPR025303">
    <property type="entry name" value="PdaC"/>
</dbReference>
<dbReference type="OrthoDB" id="594879at2"/>
<evidence type="ECO:0000259" key="1">
    <source>
        <dbReference type="Pfam" id="PF11738"/>
    </source>
</evidence>
<evidence type="ECO:0000313" key="3">
    <source>
        <dbReference type="EMBL" id="GCD78305.1"/>
    </source>
</evidence>
<dbReference type="Pfam" id="PF13739">
    <property type="entry name" value="PdaC"/>
    <property type="match status" value="1"/>
</dbReference>
<comment type="caution">
    <text evidence="3">The sequence shown here is derived from an EMBL/GenBank/DDBJ whole genome shotgun (WGS) entry which is preliminary data.</text>
</comment>
<dbReference type="Gene3D" id="3.30.565.40">
    <property type="entry name" value="Fervidobacterium nodosum Rt17-B1 like"/>
    <property type="match status" value="1"/>
</dbReference>
<dbReference type="RefSeq" id="WP_124398368.1">
    <property type="nucleotide sequence ID" value="NZ_BHZE01000020.1"/>
</dbReference>
<dbReference type="InterPro" id="IPR021729">
    <property type="entry name" value="DUF3298"/>
</dbReference>
<reference evidence="3 4" key="1">
    <citation type="submission" date="2018-11" db="EMBL/GenBank/DDBJ databases">
        <title>Schleiferia aggregans sp. nov., a moderately thermophilic heterotrophic bacterium isolated from microbial mats at a terrestrial hot spring.</title>
        <authorList>
            <person name="Iino T."/>
            <person name="Ohkuma M."/>
            <person name="Haruta S."/>
        </authorList>
    </citation>
    <scope>NUCLEOTIDE SEQUENCE [LARGE SCALE GENOMIC DNA]</scope>
    <source>
        <strain evidence="3 4">LA</strain>
    </source>
</reference>
<dbReference type="Proteomes" id="UP000286715">
    <property type="component" value="Unassembled WGS sequence"/>
</dbReference>
<proteinExistence type="predicted"/>
<accession>A0A401XMQ8</accession>
<dbReference type="AlphaFoldDB" id="A0A401XMQ8"/>